<protein>
    <submittedName>
        <fullName evidence="1">Uncharacterized protein</fullName>
    </submittedName>
</protein>
<dbReference type="Proteomes" id="UP000238479">
    <property type="component" value="Chromosome 7"/>
</dbReference>
<dbReference type="Gramene" id="PRQ19189">
    <property type="protein sequence ID" value="PRQ19189"/>
    <property type="gene ID" value="RchiOBHm_Chr7g0214491"/>
</dbReference>
<comment type="caution">
    <text evidence="1">The sequence shown here is derived from an EMBL/GenBank/DDBJ whole genome shotgun (WGS) entry which is preliminary data.</text>
</comment>
<evidence type="ECO:0000313" key="2">
    <source>
        <dbReference type="Proteomes" id="UP000238479"/>
    </source>
</evidence>
<keyword evidence="2" id="KW-1185">Reference proteome</keyword>
<organism evidence="1 2">
    <name type="scientific">Rosa chinensis</name>
    <name type="common">China rose</name>
    <dbReference type="NCBI Taxonomy" id="74649"/>
    <lineage>
        <taxon>Eukaryota</taxon>
        <taxon>Viridiplantae</taxon>
        <taxon>Streptophyta</taxon>
        <taxon>Embryophyta</taxon>
        <taxon>Tracheophyta</taxon>
        <taxon>Spermatophyta</taxon>
        <taxon>Magnoliopsida</taxon>
        <taxon>eudicotyledons</taxon>
        <taxon>Gunneridae</taxon>
        <taxon>Pentapetalae</taxon>
        <taxon>rosids</taxon>
        <taxon>fabids</taxon>
        <taxon>Rosales</taxon>
        <taxon>Rosaceae</taxon>
        <taxon>Rosoideae</taxon>
        <taxon>Rosoideae incertae sedis</taxon>
        <taxon>Rosa</taxon>
    </lineage>
</organism>
<evidence type="ECO:0000313" key="1">
    <source>
        <dbReference type="EMBL" id="PRQ19189.1"/>
    </source>
</evidence>
<sequence length="112" mass="12215">MAMNLCCLSFTLSQNSNFLTPSINFAYHFLAKFKLPAFHKTPRFILGKEKKGSDSTSLLAPQLSSLSLSLSICLSVSLSVCLSVVRNLGSKNALILETTGYWLSIAKNLNPT</sequence>
<accession>A0A2P6PB80</accession>
<proteinExistence type="predicted"/>
<gene>
    <name evidence="1" type="ORF">RchiOBHm_Chr7g0214491</name>
</gene>
<name>A0A2P6PB80_ROSCH</name>
<reference evidence="1 2" key="1">
    <citation type="journal article" date="2018" name="Nat. Genet.">
        <title>The Rosa genome provides new insights in the design of modern roses.</title>
        <authorList>
            <person name="Bendahmane M."/>
        </authorList>
    </citation>
    <scope>NUCLEOTIDE SEQUENCE [LARGE SCALE GENOMIC DNA]</scope>
    <source>
        <strain evidence="2">cv. Old Blush</strain>
    </source>
</reference>
<dbReference type="AlphaFoldDB" id="A0A2P6PB80"/>
<dbReference type="EMBL" id="PDCK01000045">
    <property type="protein sequence ID" value="PRQ19189.1"/>
    <property type="molecule type" value="Genomic_DNA"/>
</dbReference>